<dbReference type="EMBL" id="JAUIQD010000003">
    <property type="protein sequence ID" value="KAK3357824.1"/>
    <property type="molecule type" value="Genomic_DNA"/>
</dbReference>
<dbReference type="GO" id="GO:0044715">
    <property type="term" value="F:8-oxo-dGDP phosphatase activity"/>
    <property type="evidence" value="ECO:0007669"/>
    <property type="project" value="TreeGrafter"/>
</dbReference>
<dbReference type="Proteomes" id="UP001275084">
    <property type="component" value="Unassembled WGS sequence"/>
</dbReference>
<organism evidence="2 3">
    <name type="scientific">Lasiosphaeria hispida</name>
    <dbReference type="NCBI Taxonomy" id="260671"/>
    <lineage>
        <taxon>Eukaryota</taxon>
        <taxon>Fungi</taxon>
        <taxon>Dikarya</taxon>
        <taxon>Ascomycota</taxon>
        <taxon>Pezizomycotina</taxon>
        <taxon>Sordariomycetes</taxon>
        <taxon>Sordariomycetidae</taxon>
        <taxon>Sordariales</taxon>
        <taxon>Lasiosphaeriaceae</taxon>
        <taxon>Lasiosphaeria</taxon>
    </lineage>
</organism>
<gene>
    <name evidence="2" type="ORF">B0T25DRAFT_517199</name>
</gene>
<dbReference type="PROSITE" id="PS51462">
    <property type="entry name" value="NUDIX"/>
    <property type="match status" value="1"/>
</dbReference>
<evidence type="ECO:0000313" key="3">
    <source>
        <dbReference type="Proteomes" id="UP001275084"/>
    </source>
</evidence>
<accession>A0AAJ0MGI0</accession>
<sequence>MADSKTETATLLDLIAFNDSCPYESSFFEPLYQLYIPNDDRPHGYLVPSIVQKIPWTSDFRITHEKPRRVDVLDSSNGKDTSAAVNAAFTGVVNACLERDLFNLKAKMYEEFTVVGVPYPVRLYRFAAALFGIVSQGAHLTVYTRTSSGLKIWVPRRSTTIATYPNKLDSTVAGGVSAGTTPFETIVREAEEEASLPSVLVRRNIRAAGVLTYVTLLEKGQGEVGGLVKPDMVHVYDMEAAEDVIPKPHDDEVKSFCLMTPEEVKEALLKKEFKTNSAAVFIDFFIRHGLITADDEVNYTEMNMRLHRTLPFATAPRLF</sequence>
<dbReference type="InterPro" id="IPR015797">
    <property type="entry name" value="NUDIX_hydrolase-like_dom_sf"/>
</dbReference>
<dbReference type="InterPro" id="IPR000086">
    <property type="entry name" value="NUDIX_hydrolase_dom"/>
</dbReference>
<reference evidence="2" key="2">
    <citation type="submission" date="2023-06" db="EMBL/GenBank/DDBJ databases">
        <authorList>
            <consortium name="Lawrence Berkeley National Laboratory"/>
            <person name="Haridas S."/>
            <person name="Hensen N."/>
            <person name="Bonometti L."/>
            <person name="Westerberg I."/>
            <person name="Brannstrom I.O."/>
            <person name="Guillou S."/>
            <person name="Cros-Aarteil S."/>
            <person name="Calhoun S."/>
            <person name="Kuo A."/>
            <person name="Mondo S."/>
            <person name="Pangilinan J."/>
            <person name="Riley R."/>
            <person name="Labutti K."/>
            <person name="Andreopoulos B."/>
            <person name="Lipzen A."/>
            <person name="Chen C."/>
            <person name="Yanf M."/>
            <person name="Daum C."/>
            <person name="Ng V."/>
            <person name="Clum A."/>
            <person name="Steindorff A."/>
            <person name="Ohm R."/>
            <person name="Martin F."/>
            <person name="Silar P."/>
            <person name="Natvig D."/>
            <person name="Lalanne C."/>
            <person name="Gautier V."/>
            <person name="Ament-Velasquez S.L."/>
            <person name="Kruys A."/>
            <person name="Hutchinson M.I."/>
            <person name="Powell A.J."/>
            <person name="Barry K."/>
            <person name="Miller A.N."/>
            <person name="Grigoriev I.V."/>
            <person name="Debuchy R."/>
            <person name="Gladieux P."/>
            <person name="Thoren M.H."/>
            <person name="Johannesson H."/>
        </authorList>
    </citation>
    <scope>NUCLEOTIDE SEQUENCE</scope>
    <source>
        <strain evidence="2">CBS 955.72</strain>
    </source>
</reference>
<dbReference type="Gene3D" id="3.90.79.10">
    <property type="entry name" value="Nucleoside Triphosphate Pyrophosphohydrolase"/>
    <property type="match status" value="1"/>
</dbReference>
<name>A0AAJ0MGI0_9PEZI</name>
<evidence type="ECO:0000259" key="1">
    <source>
        <dbReference type="PROSITE" id="PS51462"/>
    </source>
</evidence>
<comment type="caution">
    <text evidence="2">The sequence shown here is derived from an EMBL/GenBank/DDBJ whole genome shotgun (WGS) entry which is preliminary data.</text>
</comment>
<keyword evidence="2" id="KW-0378">Hydrolase</keyword>
<reference evidence="2" key="1">
    <citation type="journal article" date="2023" name="Mol. Phylogenet. Evol.">
        <title>Genome-scale phylogeny and comparative genomics of the fungal order Sordariales.</title>
        <authorList>
            <person name="Hensen N."/>
            <person name="Bonometti L."/>
            <person name="Westerberg I."/>
            <person name="Brannstrom I.O."/>
            <person name="Guillou S."/>
            <person name="Cros-Aarteil S."/>
            <person name="Calhoun S."/>
            <person name="Haridas S."/>
            <person name="Kuo A."/>
            <person name="Mondo S."/>
            <person name="Pangilinan J."/>
            <person name="Riley R."/>
            <person name="LaButti K."/>
            <person name="Andreopoulos B."/>
            <person name="Lipzen A."/>
            <person name="Chen C."/>
            <person name="Yan M."/>
            <person name="Daum C."/>
            <person name="Ng V."/>
            <person name="Clum A."/>
            <person name="Steindorff A."/>
            <person name="Ohm R.A."/>
            <person name="Martin F."/>
            <person name="Silar P."/>
            <person name="Natvig D.O."/>
            <person name="Lalanne C."/>
            <person name="Gautier V."/>
            <person name="Ament-Velasquez S.L."/>
            <person name="Kruys A."/>
            <person name="Hutchinson M.I."/>
            <person name="Powell A.J."/>
            <person name="Barry K."/>
            <person name="Miller A.N."/>
            <person name="Grigoriev I.V."/>
            <person name="Debuchy R."/>
            <person name="Gladieux P."/>
            <person name="Hiltunen Thoren M."/>
            <person name="Johannesson H."/>
        </authorList>
    </citation>
    <scope>NUCLEOTIDE SEQUENCE</scope>
    <source>
        <strain evidence="2">CBS 955.72</strain>
    </source>
</reference>
<dbReference type="Pfam" id="PF00293">
    <property type="entry name" value="NUDIX"/>
    <property type="match status" value="1"/>
</dbReference>
<dbReference type="PANTHER" id="PTHR13622">
    <property type="entry name" value="THIAMIN PYROPHOSPHOKINASE"/>
    <property type="match status" value="1"/>
</dbReference>
<dbReference type="PANTHER" id="PTHR13622:SF8">
    <property type="entry name" value="THIAMIN PYROPHOSPHOKINASE 1"/>
    <property type="match status" value="1"/>
</dbReference>
<protein>
    <submittedName>
        <fullName evidence="2">NUDIX hydrolase domain-like protein</fullName>
    </submittedName>
</protein>
<dbReference type="AlphaFoldDB" id="A0AAJ0MGI0"/>
<keyword evidence="3" id="KW-1185">Reference proteome</keyword>
<evidence type="ECO:0000313" key="2">
    <source>
        <dbReference type="EMBL" id="KAK3357824.1"/>
    </source>
</evidence>
<dbReference type="CDD" id="cd03676">
    <property type="entry name" value="NUDIX_Tnr3_like"/>
    <property type="match status" value="1"/>
</dbReference>
<proteinExistence type="predicted"/>
<dbReference type="FunFam" id="3.90.79.10:FF:000019">
    <property type="entry name" value="Thiamin pyrophosphokinase, putative"/>
    <property type="match status" value="1"/>
</dbReference>
<feature type="domain" description="Nudix hydrolase" evidence="1">
    <location>
        <begin position="123"/>
        <end position="283"/>
    </location>
</feature>
<dbReference type="SUPFAM" id="SSF55811">
    <property type="entry name" value="Nudix"/>
    <property type="match status" value="1"/>
</dbReference>